<feature type="compositionally biased region" description="Polar residues" evidence="1">
    <location>
        <begin position="257"/>
        <end position="267"/>
    </location>
</feature>
<evidence type="ECO:0000313" key="2">
    <source>
        <dbReference type="EMBL" id="PYH99560.1"/>
    </source>
</evidence>
<protein>
    <submittedName>
        <fullName evidence="2">Uncharacterized protein</fullName>
    </submittedName>
</protein>
<feature type="compositionally biased region" description="Basic and acidic residues" evidence="1">
    <location>
        <begin position="287"/>
        <end position="299"/>
    </location>
</feature>
<organism evidence="2 3">
    <name type="scientific">Aspergillus ellipticus CBS 707.79</name>
    <dbReference type="NCBI Taxonomy" id="1448320"/>
    <lineage>
        <taxon>Eukaryota</taxon>
        <taxon>Fungi</taxon>
        <taxon>Dikarya</taxon>
        <taxon>Ascomycota</taxon>
        <taxon>Pezizomycotina</taxon>
        <taxon>Eurotiomycetes</taxon>
        <taxon>Eurotiomycetidae</taxon>
        <taxon>Eurotiales</taxon>
        <taxon>Aspergillaceae</taxon>
        <taxon>Aspergillus</taxon>
        <taxon>Aspergillus subgen. Circumdati</taxon>
    </lineage>
</organism>
<accession>A0A319DPH7</accession>
<dbReference type="Proteomes" id="UP000247810">
    <property type="component" value="Unassembled WGS sequence"/>
</dbReference>
<dbReference type="EMBL" id="KZ825801">
    <property type="protein sequence ID" value="PYH99560.1"/>
    <property type="molecule type" value="Genomic_DNA"/>
</dbReference>
<keyword evidence="3" id="KW-1185">Reference proteome</keyword>
<dbReference type="VEuPathDB" id="FungiDB:BO71DRAFT_394288"/>
<gene>
    <name evidence="2" type="ORF">BO71DRAFT_394288</name>
</gene>
<proteinExistence type="predicted"/>
<feature type="region of interest" description="Disordered" evidence="1">
    <location>
        <begin position="257"/>
        <end position="299"/>
    </location>
</feature>
<dbReference type="OrthoDB" id="8062037at2759"/>
<dbReference type="AlphaFoldDB" id="A0A319DPH7"/>
<dbReference type="STRING" id="1448320.A0A319DPH7"/>
<feature type="compositionally biased region" description="Polar residues" evidence="1">
    <location>
        <begin position="274"/>
        <end position="286"/>
    </location>
</feature>
<sequence>MSRIRRLLHFNPQFIFQITPPSPQGPKSPPIHSLRVKRPWVKKALKTIVLSGVAYHLWSYYALLLLNELPDDVNTSSAVQLEPKGPTRPKQFDRNRHPFQPTENDALDSSSYFIPFGWPRLYEGESYKPSDPEWRQFFKISADREKIQLLKDDLKSVVLDNLSQSNLLPQLLGGPLSVTAVWLVHQFPHRAPPTYYRSGLQIARSGITWVSKPMAPEDGDRFHKWINPLPGVLAIGDACFILWRRHVSRFNQRSDEYSQGNFLSSNPHKLDGSSRIQPVSQSSTPKTQEDTSSTRDDPRLHPSFFISILQRLPLPNPGPGSDLHLALSAFKWRLNDCWARKPHTPRRGVFYFSGPVGLKGPKGVCRVEVKGEYDAMASKWRVVSMKLREVNMFKPRAISGRS</sequence>
<name>A0A319DPH7_9EURO</name>
<reference evidence="2 3" key="1">
    <citation type="submission" date="2018-02" db="EMBL/GenBank/DDBJ databases">
        <title>The genomes of Aspergillus section Nigri reveals drivers in fungal speciation.</title>
        <authorList>
            <consortium name="DOE Joint Genome Institute"/>
            <person name="Vesth T.C."/>
            <person name="Nybo J."/>
            <person name="Theobald S."/>
            <person name="Brandl J."/>
            <person name="Frisvad J.C."/>
            <person name="Nielsen K.F."/>
            <person name="Lyhne E.K."/>
            <person name="Kogle M.E."/>
            <person name="Kuo A."/>
            <person name="Riley R."/>
            <person name="Clum A."/>
            <person name="Nolan M."/>
            <person name="Lipzen A."/>
            <person name="Salamov A."/>
            <person name="Henrissat B."/>
            <person name="Wiebenga A."/>
            <person name="De vries R.P."/>
            <person name="Grigoriev I.V."/>
            <person name="Mortensen U.H."/>
            <person name="Andersen M.R."/>
            <person name="Baker S.E."/>
        </authorList>
    </citation>
    <scope>NUCLEOTIDE SEQUENCE [LARGE SCALE GENOMIC DNA]</scope>
    <source>
        <strain evidence="2 3">CBS 707.79</strain>
    </source>
</reference>
<evidence type="ECO:0000313" key="3">
    <source>
        <dbReference type="Proteomes" id="UP000247810"/>
    </source>
</evidence>
<feature type="region of interest" description="Disordered" evidence="1">
    <location>
        <begin position="77"/>
        <end position="101"/>
    </location>
</feature>
<evidence type="ECO:0000256" key="1">
    <source>
        <dbReference type="SAM" id="MobiDB-lite"/>
    </source>
</evidence>